<dbReference type="InterPro" id="IPR036942">
    <property type="entry name" value="Beta-barrel_TonB_sf"/>
</dbReference>
<evidence type="ECO:0000313" key="15">
    <source>
        <dbReference type="EMBL" id="GAK51564.1"/>
    </source>
</evidence>
<dbReference type="Proteomes" id="UP000030700">
    <property type="component" value="Unassembled WGS sequence"/>
</dbReference>
<keyword evidence="9 10" id="KW-0998">Cell outer membrane</keyword>
<comment type="subcellular location">
    <subcellularLocation>
        <location evidence="1 10">Cell outer membrane</location>
        <topology evidence="1 10">Multi-pass membrane protein</topology>
    </subcellularLocation>
</comment>
<keyword evidence="5 12" id="KW-0732">Signal</keyword>
<reference evidence="15" key="1">
    <citation type="journal article" date="2015" name="PeerJ">
        <title>First genomic representation of candidate bacterial phylum KSB3 points to enhanced environmental sensing as a trigger of wastewater bulking.</title>
        <authorList>
            <person name="Sekiguchi Y."/>
            <person name="Ohashi A."/>
            <person name="Parks D.H."/>
            <person name="Yamauchi T."/>
            <person name="Tyson G.W."/>
            <person name="Hugenholtz P."/>
        </authorList>
    </citation>
    <scope>NUCLEOTIDE SEQUENCE [LARGE SCALE GENOMIC DNA]</scope>
</reference>
<evidence type="ECO:0000256" key="3">
    <source>
        <dbReference type="ARBA" id="ARBA00022452"/>
    </source>
</evidence>
<evidence type="ECO:0000256" key="11">
    <source>
        <dbReference type="RuleBase" id="RU003357"/>
    </source>
</evidence>
<dbReference type="Pfam" id="PF07715">
    <property type="entry name" value="Plug"/>
    <property type="match status" value="1"/>
</dbReference>
<dbReference type="InterPro" id="IPR012910">
    <property type="entry name" value="Plug_dom"/>
</dbReference>
<evidence type="ECO:0000256" key="6">
    <source>
        <dbReference type="ARBA" id="ARBA00023077"/>
    </source>
</evidence>
<dbReference type="GO" id="GO:0009279">
    <property type="term" value="C:cell outer membrane"/>
    <property type="evidence" value="ECO:0007669"/>
    <property type="project" value="UniProtKB-SubCell"/>
</dbReference>
<dbReference type="PANTHER" id="PTHR30069:SF29">
    <property type="entry name" value="HEMOGLOBIN AND HEMOGLOBIN-HAPTOGLOBIN-BINDING PROTEIN 1-RELATED"/>
    <property type="match status" value="1"/>
</dbReference>
<evidence type="ECO:0000259" key="14">
    <source>
        <dbReference type="Pfam" id="PF07715"/>
    </source>
</evidence>
<dbReference type="InterPro" id="IPR000531">
    <property type="entry name" value="Beta-barrel_TonB"/>
</dbReference>
<evidence type="ECO:0000256" key="4">
    <source>
        <dbReference type="ARBA" id="ARBA00022692"/>
    </source>
</evidence>
<evidence type="ECO:0000256" key="10">
    <source>
        <dbReference type="PROSITE-ProRule" id="PRU01360"/>
    </source>
</evidence>
<evidence type="ECO:0000256" key="8">
    <source>
        <dbReference type="ARBA" id="ARBA00023170"/>
    </source>
</evidence>
<dbReference type="Gene3D" id="2.40.170.20">
    <property type="entry name" value="TonB-dependent receptor, beta-barrel domain"/>
    <property type="match status" value="1"/>
</dbReference>
<evidence type="ECO:0000256" key="5">
    <source>
        <dbReference type="ARBA" id="ARBA00022729"/>
    </source>
</evidence>
<comment type="similarity">
    <text evidence="10 11">Belongs to the TonB-dependent receptor family.</text>
</comment>
<dbReference type="HOGENOM" id="CLU_008287_18_0_0"/>
<gene>
    <name evidence="15" type="ORF">U14_02809</name>
</gene>
<dbReference type="STRING" id="1499966.U14_02809"/>
<name>A0A081BME8_9BACT</name>
<feature type="domain" description="TonB-dependent receptor-like beta-barrel" evidence="13">
    <location>
        <begin position="262"/>
        <end position="595"/>
    </location>
</feature>
<dbReference type="PANTHER" id="PTHR30069">
    <property type="entry name" value="TONB-DEPENDENT OUTER MEMBRANE RECEPTOR"/>
    <property type="match status" value="1"/>
</dbReference>
<keyword evidence="7 10" id="KW-0472">Membrane</keyword>
<keyword evidence="6 11" id="KW-0798">TonB box</keyword>
<dbReference type="GO" id="GO:0044718">
    <property type="term" value="P:siderophore transmembrane transport"/>
    <property type="evidence" value="ECO:0007669"/>
    <property type="project" value="TreeGrafter"/>
</dbReference>
<evidence type="ECO:0000256" key="12">
    <source>
        <dbReference type="SAM" id="SignalP"/>
    </source>
</evidence>
<dbReference type="EMBL" id="DF820457">
    <property type="protein sequence ID" value="GAK51564.1"/>
    <property type="molecule type" value="Genomic_DNA"/>
</dbReference>
<dbReference type="InterPro" id="IPR037066">
    <property type="entry name" value="Plug_dom_sf"/>
</dbReference>
<keyword evidence="2 10" id="KW-0813">Transport</keyword>
<organism evidence="15">
    <name type="scientific">Candidatus Moduliflexus flocculans</name>
    <dbReference type="NCBI Taxonomy" id="1499966"/>
    <lineage>
        <taxon>Bacteria</taxon>
        <taxon>Candidatus Moduliflexota</taxon>
        <taxon>Candidatus Moduliflexia</taxon>
        <taxon>Candidatus Moduliflexales</taxon>
        <taxon>Candidatus Moduliflexaceae</taxon>
    </lineage>
</organism>
<evidence type="ECO:0000256" key="2">
    <source>
        <dbReference type="ARBA" id="ARBA00022448"/>
    </source>
</evidence>
<feature type="domain" description="TonB-dependent receptor plug" evidence="14">
    <location>
        <begin position="48"/>
        <end position="157"/>
    </location>
</feature>
<dbReference type="CDD" id="cd01347">
    <property type="entry name" value="ligand_gated_channel"/>
    <property type="match status" value="1"/>
</dbReference>
<dbReference type="GO" id="GO:0015344">
    <property type="term" value="F:siderophore uptake transmembrane transporter activity"/>
    <property type="evidence" value="ECO:0007669"/>
    <property type="project" value="TreeGrafter"/>
</dbReference>
<sequence>MAGTLLKHVFMMNCACLILTCAAPIVAQEEVVLGPIVVTAEHFPTQEKETSRYVSVISSEQLQETGANNLSDALRRIGGLAYKAYGPLGVSHGGMNSKLSIRGLENGELVLMNGVPIQGAAGHAYNLNTTPINHVERVEVLKGAASTLYGAGAMTGVINIITKQRAKESAVNAAVEFGNEAYQHHSAEYGHARFTLGIDYSHLAEQERISRSISKKYRYDTDATNEYALHLNVRPIEHLFLDYLGSFVETGFHKVYEDGSSATERTDQDHAAHFADLRYETETLRMKTFFSYDLMKRDEYTDQTEPDDRNKNYNYGATGDYRFTALATELTAGGEYAYHGADYNNQYGKHARNDYALFLLGKKTLVERLTLLLGAREQFINADDDGADYDMFLPTAGVAFQAIESLNLFANAGKAFRAPTFNHQYYESSFMVGNPDLKPESGWTYEAGAKWDIDRLRLRLAGFFMDYDDKIVVDNSQSPQTYFNAGMYHSTGAEWEIDVSPFINSASEIWQNLSFSTTGYWADPVAEDADGEEYQAGPKMQVTTALSYLSDTLTLRLSSVFLGQRENALDDAFSVDLYGRYKLYKGYLTVAVDNIFDEEIQVSGNMEPTASNQYAYYEMSRLFKIGYQLSF</sequence>
<evidence type="ECO:0000259" key="13">
    <source>
        <dbReference type="Pfam" id="PF00593"/>
    </source>
</evidence>
<dbReference type="AlphaFoldDB" id="A0A081BME8"/>
<keyword evidence="4 10" id="KW-0812">Transmembrane</keyword>
<evidence type="ECO:0000256" key="9">
    <source>
        <dbReference type="ARBA" id="ARBA00023237"/>
    </source>
</evidence>
<accession>A0A081BME8</accession>
<dbReference type="SUPFAM" id="SSF56935">
    <property type="entry name" value="Porins"/>
    <property type="match status" value="1"/>
</dbReference>
<evidence type="ECO:0000256" key="1">
    <source>
        <dbReference type="ARBA" id="ARBA00004571"/>
    </source>
</evidence>
<protein>
    <submittedName>
        <fullName evidence="15">TonB-dependent receptor</fullName>
    </submittedName>
</protein>
<keyword evidence="3 10" id="KW-1134">Transmembrane beta strand</keyword>
<dbReference type="PROSITE" id="PS52016">
    <property type="entry name" value="TONB_DEPENDENT_REC_3"/>
    <property type="match status" value="1"/>
</dbReference>
<dbReference type="Pfam" id="PF00593">
    <property type="entry name" value="TonB_dep_Rec_b-barrel"/>
    <property type="match status" value="1"/>
</dbReference>
<dbReference type="InterPro" id="IPR039426">
    <property type="entry name" value="TonB-dep_rcpt-like"/>
</dbReference>
<feature type="chain" id="PRO_5001755288" evidence="12">
    <location>
        <begin position="28"/>
        <end position="631"/>
    </location>
</feature>
<dbReference type="Gene3D" id="2.170.130.10">
    <property type="entry name" value="TonB-dependent receptor, plug domain"/>
    <property type="match status" value="1"/>
</dbReference>
<feature type="signal peptide" evidence="12">
    <location>
        <begin position="1"/>
        <end position="27"/>
    </location>
</feature>
<evidence type="ECO:0000256" key="7">
    <source>
        <dbReference type="ARBA" id="ARBA00023136"/>
    </source>
</evidence>
<keyword evidence="8 15" id="KW-0675">Receptor</keyword>
<evidence type="ECO:0000313" key="16">
    <source>
        <dbReference type="Proteomes" id="UP000030700"/>
    </source>
</evidence>
<keyword evidence="16" id="KW-1185">Reference proteome</keyword>
<proteinExistence type="inferred from homology"/>